<comment type="subcellular location">
    <subcellularLocation>
        <location evidence="1">Cell membrane</location>
        <topology evidence="1">Multi-pass membrane protein</topology>
    </subcellularLocation>
</comment>
<gene>
    <name evidence="7" type="ORF">ACFO3I_17655</name>
</gene>
<feature type="transmembrane region" description="Helical" evidence="6">
    <location>
        <begin position="115"/>
        <end position="134"/>
    </location>
</feature>
<comment type="caution">
    <text evidence="7">The sequence shown here is derived from an EMBL/GenBank/DDBJ whole genome shotgun (WGS) entry which is preliminary data.</text>
</comment>
<feature type="transmembrane region" description="Helical" evidence="6">
    <location>
        <begin position="400"/>
        <end position="425"/>
    </location>
</feature>
<dbReference type="InterPro" id="IPR050833">
    <property type="entry name" value="Poly_Biosynth_Transport"/>
</dbReference>
<feature type="transmembrane region" description="Helical" evidence="6">
    <location>
        <begin position="12"/>
        <end position="35"/>
    </location>
</feature>
<evidence type="ECO:0000256" key="1">
    <source>
        <dbReference type="ARBA" id="ARBA00004651"/>
    </source>
</evidence>
<evidence type="ECO:0000256" key="4">
    <source>
        <dbReference type="ARBA" id="ARBA00022989"/>
    </source>
</evidence>
<name>A0ABV9JRD8_9GAMM</name>
<accession>A0ABV9JRD8</accession>
<reference evidence="8" key="1">
    <citation type="journal article" date="2019" name="Int. J. Syst. Evol. Microbiol.">
        <title>The Global Catalogue of Microorganisms (GCM) 10K type strain sequencing project: providing services to taxonomists for standard genome sequencing and annotation.</title>
        <authorList>
            <consortium name="The Broad Institute Genomics Platform"/>
            <consortium name="The Broad Institute Genome Sequencing Center for Infectious Disease"/>
            <person name="Wu L."/>
            <person name="Ma J."/>
        </authorList>
    </citation>
    <scope>NUCLEOTIDE SEQUENCE [LARGE SCALE GENOMIC DNA]</scope>
    <source>
        <strain evidence="8">DT28</strain>
    </source>
</reference>
<dbReference type="RefSeq" id="WP_377336308.1">
    <property type="nucleotide sequence ID" value="NZ_JBHSGB010000017.1"/>
</dbReference>
<feature type="transmembrane region" description="Helical" evidence="6">
    <location>
        <begin position="300"/>
        <end position="324"/>
    </location>
</feature>
<dbReference type="Proteomes" id="UP001595962">
    <property type="component" value="Unassembled WGS sequence"/>
</dbReference>
<dbReference type="EMBL" id="JBHSGB010000017">
    <property type="protein sequence ID" value="MFC4656848.1"/>
    <property type="molecule type" value="Genomic_DNA"/>
</dbReference>
<evidence type="ECO:0000256" key="5">
    <source>
        <dbReference type="ARBA" id="ARBA00023136"/>
    </source>
</evidence>
<protein>
    <submittedName>
        <fullName evidence="7">Oligosaccharide flippase family protein</fullName>
    </submittedName>
</protein>
<organism evidence="7 8">
    <name type="scientific">Rheinheimera marina</name>
    <dbReference type="NCBI Taxonomy" id="1774958"/>
    <lineage>
        <taxon>Bacteria</taxon>
        <taxon>Pseudomonadati</taxon>
        <taxon>Pseudomonadota</taxon>
        <taxon>Gammaproteobacteria</taxon>
        <taxon>Chromatiales</taxon>
        <taxon>Chromatiaceae</taxon>
        <taxon>Rheinheimera</taxon>
    </lineage>
</organism>
<keyword evidence="3 6" id="KW-0812">Transmembrane</keyword>
<evidence type="ECO:0000256" key="2">
    <source>
        <dbReference type="ARBA" id="ARBA00022475"/>
    </source>
</evidence>
<keyword evidence="5 6" id="KW-0472">Membrane</keyword>
<dbReference type="PANTHER" id="PTHR30250:SF11">
    <property type="entry name" value="O-ANTIGEN TRANSPORTER-RELATED"/>
    <property type="match status" value="1"/>
</dbReference>
<feature type="transmembrane region" description="Helical" evidence="6">
    <location>
        <begin position="80"/>
        <end position="103"/>
    </location>
</feature>
<keyword evidence="8" id="KW-1185">Reference proteome</keyword>
<sequence>MASVFLPSWLKRLSVLVSATVLVQLINFALLPVLLRLFGPQAYGEYGAFQALLLVLLPLSALGLPQALVQAKGRRQKYSLVQLSLFISVALALLVFVVSLLFAGPIAQVLSLSNLTLWLYAIPVAMLGSTLLQLRQQQLIGLQQVRTLARAEVVQNLLVQLSRLGGGLVHGGASVLVAIALLAPWAHCCFLTKSSPRAPRAIVRYGRLLKISVTKSRKRLLGVMRQFQAFIWFQTPQQLLNTAAQSAPVLLLAGYFGPSAAGFYTLAKTVLALPALVLGKAVGDVFYPHFVHCAEQRKPLVFVLLKAMAGLALLGLLPFSLLAFWGHEIFGWVFGDQWRSSGDYARWMALWLYVAFVNTPCVKAVMVLRIQHWATLLNLFTFIGRVLAFVWVASDNGQPVSAIAAFALVGLLHVLLFSSMTLYFCGKKESAVAGKV</sequence>
<feature type="transmembrane region" description="Helical" evidence="6">
    <location>
        <begin position="47"/>
        <end position="68"/>
    </location>
</feature>
<dbReference type="Pfam" id="PF13440">
    <property type="entry name" value="Polysacc_synt_3"/>
    <property type="match status" value="1"/>
</dbReference>
<keyword evidence="2" id="KW-1003">Cell membrane</keyword>
<evidence type="ECO:0000256" key="3">
    <source>
        <dbReference type="ARBA" id="ARBA00022692"/>
    </source>
</evidence>
<feature type="transmembrane region" description="Helical" evidence="6">
    <location>
        <begin position="373"/>
        <end position="394"/>
    </location>
</feature>
<feature type="transmembrane region" description="Helical" evidence="6">
    <location>
        <begin position="344"/>
        <end position="366"/>
    </location>
</feature>
<evidence type="ECO:0000313" key="7">
    <source>
        <dbReference type="EMBL" id="MFC4656848.1"/>
    </source>
</evidence>
<evidence type="ECO:0000313" key="8">
    <source>
        <dbReference type="Proteomes" id="UP001595962"/>
    </source>
</evidence>
<dbReference type="PANTHER" id="PTHR30250">
    <property type="entry name" value="PST FAMILY PREDICTED COLANIC ACID TRANSPORTER"/>
    <property type="match status" value="1"/>
</dbReference>
<proteinExistence type="predicted"/>
<keyword evidence="4 6" id="KW-1133">Transmembrane helix</keyword>
<evidence type="ECO:0000256" key="6">
    <source>
        <dbReference type="SAM" id="Phobius"/>
    </source>
</evidence>